<dbReference type="PANTHER" id="PTHR40260">
    <property type="entry name" value="BLR8190 PROTEIN"/>
    <property type="match status" value="1"/>
</dbReference>
<keyword evidence="3" id="KW-1185">Reference proteome</keyword>
<dbReference type="InterPro" id="IPR009799">
    <property type="entry name" value="EthD_dom"/>
</dbReference>
<dbReference type="SUPFAM" id="SSF54909">
    <property type="entry name" value="Dimeric alpha+beta barrel"/>
    <property type="match status" value="1"/>
</dbReference>
<gene>
    <name evidence="2" type="ORF">LMG27177_02131</name>
</gene>
<dbReference type="Gene3D" id="3.30.70.100">
    <property type="match status" value="1"/>
</dbReference>
<protein>
    <recommendedName>
        <fullName evidence="1">EthD domain-containing protein</fullName>
    </recommendedName>
</protein>
<dbReference type="PANTHER" id="PTHR40260:SF2">
    <property type="entry name" value="BLR8190 PROTEIN"/>
    <property type="match status" value="1"/>
</dbReference>
<dbReference type="EMBL" id="CADIKI010000005">
    <property type="protein sequence ID" value="CAB3787054.1"/>
    <property type="molecule type" value="Genomic_DNA"/>
</dbReference>
<feature type="domain" description="EthD" evidence="1">
    <location>
        <begin position="23"/>
        <end position="98"/>
    </location>
</feature>
<dbReference type="Pfam" id="PF07110">
    <property type="entry name" value="EthD"/>
    <property type="match status" value="1"/>
</dbReference>
<organism evidence="2 3">
    <name type="scientific">Paraburkholderia fynbosensis</name>
    <dbReference type="NCBI Taxonomy" id="1200993"/>
    <lineage>
        <taxon>Bacteria</taxon>
        <taxon>Pseudomonadati</taxon>
        <taxon>Pseudomonadota</taxon>
        <taxon>Betaproteobacteria</taxon>
        <taxon>Burkholderiales</taxon>
        <taxon>Burkholderiaceae</taxon>
        <taxon>Paraburkholderia</taxon>
    </lineage>
</organism>
<dbReference type="GO" id="GO:0016491">
    <property type="term" value="F:oxidoreductase activity"/>
    <property type="evidence" value="ECO:0007669"/>
    <property type="project" value="InterPro"/>
</dbReference>
<name>A0A6J5FTH8_9BURK</name>
<dbReference type="RefSeq" id="WP_175159332.1">
    <property type="nucleotide sequence ID" value="NZ_CADIKI010000005.1"/>
</dbReference>
<sequence>MSRIASPTVYVTYKGAPNDRFDRSHYVEHHLPLVMQAWRRYGLEDVAAFFPALTDVNTRVGTLVICECRFRDEAAVEACFGSPEAAEVMADVQTFTDISPTRLRVARL</sequence>
<accession>A0A6J5FTH8</accession>
<dbReference type="AlphaFoldDB" id="A0A6J5FTH8"/>
<reference evidence="2 3" key="1">
    <citation type="submission" date="2020-04" db="EMBL/GenBank/DDBJ databases">
        <authorList>
            <person name="De Canck E."/>
        </authorList>
    </citation>
    <scope>NUCLEOTIDE SEQUENCE [LARGE SCALE GENOMIC DNA]</scope>
    <source>
        <strain evidence="2 3">LMG 27177</strain>
    </source>
</reference>
<evidence type="ECO:0000313" key="2">
    <source>
        <dbReference type="EMBL" id="CAB3787054.1"/>
    </source>
</evidence>
<evidence type="ECO:0000259" key="1">
    <source>
        <dbReference type="Pfam" id="PF07110"/>
    </source>
</evidence>
<evidence type="ECO:0000313" key="3">
    <source>
        <dbReference type="Proteomes" id="UP000494252"/>
    </source>
</evidence>
<dbReference type="InterPro" id="IPR011008">
    <property type="entry name" value="Dimeric_a/b-barrel"/>
</dbReference>
<proteinExistence type="predicted"/>
<dbReference type="NCBIfam" id="TIGR02118">
    <property type="entry name" value="EthD family reductase"/>
    <property type="match status" value="1"/>
</dbReference>
<dbReference type="Proteomes" id="UP000494252">
    <property type="component" value="Unassembled WGS sequence"/>
</dbReference>